<evidence type="ECO:0000313" key="3">
    <source>
        <dbReference type="Proteomes" id="UP001642484"/>
    </source>
</evidence>
<accession>A0ABP0KVH0</accession>
<evidence type="ECO:0000256" key="1">
    <source>
        <dbReference type="SAM" id="Coils"/>
    </source>
</evidence>
<gene>
    <name evidence="2" type="ORF">CCMP2556_LOCUS18034</name>
</gene>
<keyword evidence="3" id="KW-1185">Reference proteome</keyword>
<sequence>MAPKRGTKRAAEATMSATDEAKKMKETLKNYGVSKTWYDGVVEGLQSPVAEDPLSVRKMLIAMLPEGLCVPADQRHAYQTANVQMVSESLQKVICKLEEKLATASAEVDRIEASKGELQSKVDAAEEALGTALENEQSCKLRLADVTRTVISCKSAVSGAETAQREKAQAREKALEEKAQVEILGALAQALACRPSLSASSWLALQATTRRRLSFAAVLAEEFRLLCDGEVQGQEAQAHYGKLESLAKQVGFEASLLTALPTSILKEPASRGSFDAMVVAQLAEGLGKRLSALKEELLASEPGATAAAQAVETAQKELQVAFEQQQVEAEKYKAAQELRASAETAKSQAHAEAAEHEPLLRQAVQARLEAETEVESFKNYNWACFEKLRDHQQLSSAQRAVEAQMEVEAAEAGA</sequence>
<evidence type="ECO:0000313" key="2">
    <source>
        <dbReference type="EMBL" id="CAK9030825.1"/>
    </source>
</evidence>
<proteinExistence type="predicted"/>
<dbReference type="EMBL" id="CAXAMN010010113">
    <property type="protein sequence ID" value="CAK9030825.1"/>
    <property type="molecule type" value="Genomic_DNA"/>
</dbReference>
<dbReference type="Proteomes" id="UP001642484">
    <property type="component" value="Unassembled WGS sequence"/>
</dbReference>
<reference evidence="2 3" key="1">
    <citation type="submission" date="2024-02" db="EMBL/GenBank/DDBJ databases">
        <authorList>
            <person name="Chen Y."/>
            <person name="Shah S."/>
            <person name="Dougan E. K."/>
            <person name="Thang M."/>
            <person name="Chan C."/>
        </authorList>
    </citation>
    <scope>NUCLEOTIDE SEQUENCE [LARGE SCALE GENOMIC DNA]</scope>
</reference>
<protein>
    <submittedName>
        <fullName evidence="2">Uncharacterized protein</fullName>
    </submittedName>
</protein>
<name>A0ABP0KVH0_9DINO</name>
<organism evidence="2 3">
    <name type="scientific">Durusdinium trenchii</name>
    <dbReference type="NCBI Taxonomy" id="1381693"/>
    <lineage>
        <taxon>Eukaryota</taxon>
        <taxon>Sar</taxon>
        <taxon>Alveolata</taxon>
        <taxon>Dinophyceae</taxon>
        <taxon>Suessiales</taxon>
        <taxon>Symbiodiniaceae</taxon>
        <taxon>Durusdinium</taxon>
    </lineage>
</organism>
<comment type="caution">
    <text evidence="2">The sequence shown here is derived from an EMBL/GenBank/DDBJ whole genome shotgun (WGS) entry which is preliminary data.</text>
</comment>
<keyword evidence="1" id="KW-0175">Coiled coil</keyword>
<feature type="coiled-coil region" evidence="1">
    <location>
        <begin position="101"/>
        <end position="135"/>
    </location>
</feature>